<feature type="repeat" description="TPR" evidence="1">
    <location>
        <begin position="110"/>
        <end position="143"/>
    </location>
</feature>
<dbReference type="PANTHER" id="PTHR12558:SF13">
    <property type="entry name" value="CELL DIVISION CYCLE PROTEIN 27 HOMOLOG"/>
    <property type="match status" value="1"/>
</dbReference>
<gene>
    <name evidence="2" type="ORF">ABID14_001040</name>
</gene>
<name>A0ABV2JAZ1_9FIRM</name>
<dbReference type="InterPro" id="IPR019734">
    <property type="entry name" value="TPR_rpt"/>
</dbReference>
<reference evidence="2 3" key="1">
    <citation type="submission" date="2024-06" db="EMBL/GenBank/DDBJ databases">
        <title>Genomic Encyclopedia of Type Strains, Phase IV (KMG-IV): sequencing the most valuable type-strain genomes for metagenomic binning, comparative biology and taxonomic classification.</title>
        <authorList>
            <person name="Goeker M."/>
        </authorList>
    </citation>
    <scope>NUCLEOTIDE SEQUENCE [LARGE SCALE GENOMIC DNA]</scope>
    <source>
        <strain evidence="2 3">DSM 21460</strain>
    </source>
</reference>
<dbReference type="InterPro" id="IPR011990">
    <property type="entry name" value="TPR-like_helical_dom_sf"/>
</dbReference>
<comment type="caution">
    <text evidence="2">The sequence shown here is derived from an EMBL/GenBank/DDBJ whole genome shotgun (WGS) entry which is preliminary data.</text>
</comment>
<keyword evidence="3" id="KW-1185">Reference proteome</keyword>
<dbReference type="NCBIfam" id="NF047558">
    <property type="entry name" value="TPR_END_plus"/>
    <property type="match status" value="1"/>
</dbReference>
<organism evidence="2 3">
    <name type="scientific">Peptoniphilus olsenii</name>
    <dbReference type="NCBI Taxonomy" id="411570"/>
    <lineage>
        <taxon>Bacteria</taxon>
        <taxon>Bacillati</taxon>
        <taxon>Bacillota</taxon>
        <taxon>Tissierellia</taxon>
        <taxon>Tissierellales</taxon>
        <taxon>Peptoniphilaceae</taxon>
        <taxon>Peptoniphilus</taxon>
    </lineage>
</organism>
<dbReference type="Proteomes" id="UP001549162">
    <property type="component" value="Unassembled WGS sequence"/>
</dbReference>
<dbReference type="Pfam" id="PF13181">
    <property type="entry name" value="TPR_8"/>
    <property type="match status" value="3"/>
</dbReference>
<dbReference type="Gene3D" id="1.25.40.10">
    <property type="entry name" value="Tetratricopeptide repeat domain"/>
    <property type="match status" value="3"/>
</dbReference>
<evidence type="ECO:0000313" key="2">
    <source>
        <dbReference type="EMBL" id="MET3617411.1"/>
    </source>
</evidence>
<sequence length="295" mass="34176">MDTKFKNYLILSKDFLIERDTLRAKNSLQKAYNYASNSDEKISVLFELADLAIEEEEFLKAKNYYEIILNIEKQAGAYYGLAMTGEFLGKDLNYSIKNYKKAINLDKNYDRAHYYLAHLYDKIGNVEEAIYHLKKVIEIKPDDFISLNDLGSIYEVLDEDELAKNYVEKSLEVNPSYGRALFNRGVLYKKENKNDLALKVYYKAIDNFISPYLFLNMSAIYIEEKNYKEALKILNEGLRRHDNSVNLHYNKACVLSIINKTDEAIEELKSAININSDAKKWASTDPDLIDIVGEI</sequence>
<dbReference type="PROSITE" id="PS50005">
    <property type="entry name" value="TPR"/>
    <property type="match status" value="3"/>
</dbReference>
<evidence type="ECO:0000256" key="1">
    <source>
        <dbReference type="PROSITE-ProRule" id="PRU00339"/>
    </source>
</evidence>
<proteinExistence type="predicted"/>
<accession>A0ABV2JAZ1</accession>
<feature type="repeat" description="TPR" evidence="1">
    <location>
        <begin position="211"/>
        <end position="244"/>
    </location>
</feature>
<keyword evidence="1" id="KW-0802">TPR repeat</keyword>
<dbReference type="RefSeq" id="WP_354367832.1">
    <property type="nucleotide sequence ID" value="NZ_JBEPMA010000004.1"/>
</dbReference>
<protein>
    <submittedName>
        <fullName evidence="2">Tetratricopeptide (TPR) repeat protein</fullName>
    </submittedName>
</protein>
<dbReference type="SUPFAM" id="SSF48452">
    <property type="entry name" value="TPR-like"/>
    <property type="match status" value="1"/>
</dbReference>
<dbReference type="Pfam" id="PF00515">
    <property type="entry name" value="TPR_1"/>
    <property type="match status" value="1"/>
</dbReference>
<evidence type="ECO:0000313" key="3">
    <source>
        <dbReference type="Proteomes" id="UP001549162"/>
    </source>
</evidence>
<feature type="repeat" description="TPR" evidence="1">
    <location>
        <begin position="144"/>
        <end position="177"/>
    </location>
</feature>
<dbReference type="PANTHER" id="PTHR12558">
    <property type="entry name" value="CELL DIVISION CYCLE 16,23,27"/>
    <property type="match status" value="1"/>
</dbReference>
<dbReference type="SMART" id="SM00028">
    <property type="entry name" value="TPR"/>
    <property type="match status" value="6"/>
</dbReference>
<dbReference type="EMBL" id="JBEPMA010000004">
    <property type="protein sequence ID" value="MET3617411.1"/>
    <property type="molecule type" value="Genomic_DNA"/>
</dbReference>